<comment type="caution">
    <text evidence="1">The sequence shown here is derived from an EMBL/GenBank/DDBJ whole genome shotgun (WGS) entry which is preliminary data.</text>
</comment>
<dbReference type="EMBL" id="CM042016">
    <property type="protein sequence ID" value="KAI3700318.1"/>
    <property type="molecule type" value="Genomic_DNA"/>
</dbReference>
<evidence type="ECO:0000313" key="1">
    <source>
        <dbReference type="EMBL" id="KAI3700318.1"/>
    </source>
</evidence>
<organism evidence="1 2">
    <name type="scientific">Cichorium intybus</name>
    <name type="common">Chicory</name>
    <dbReference type="NCBI Taxonomy" id="13427"/>
    <lineage>
        <taxon>Eukaryota</taxon>
        <taxon>Viridiplantae</taxon>
        <taxon>Streptophyta</taxon>
        <taxon>Embryophyta</taxon>
        <taxon>Tracheophyta</taxon>
        <taxon>Spermatophyta</taxon>
        <taxon>Magnoliopsida</taxon>
        <taxon>eudicotyledons</taxon>
        <taxon>Gunneridae</taxon>
        <taxon>Pentapetalae</taxon>
        <taxon>asterids</taxon>
        <taxon>campanulids</taxon>
        <taxon>Asterales</taxon>
        <taxon>Asteraceae</taxon>
        <taxon>Cichorioideae</taxon>
        <taxon>Cichorieae</taxon>
        <taxon>Cichoriinae</taxon>
        <taxon>Cichorium</taxon>
    </lineage>
</organism>
<reference evidence="1 2" key="2">
    <citation type="journal article" date="2022" name="Mol. Ecol. Resour.">
        <title>The genomes of chicory, endive, great burdock and yacon provide insights into Asteraceae paleo-polyploidization history and plant inulin production.</title>
        <authorList>
            <person name="Fan W."/>
            <person name="Wang S."/>
            <person name="Wang H."/>
            <person name="Wang A."/>
            <person name="Jiang F."/>
            <person name="Liu H."/>
            <person name="Zhao H."/>
            <person name="Xu D."/>
            <person name="Zhang Y."/>
        </authorList>
    </citation>
    <scope>NUCLEOTIDE SEQUENCE [LARGE SCALE GENOMIC DNA]</scope>
    <source>
        <strain evidence="2">cv. Punajuju</strain>
        <tissue evidence="1">Leaves</tissue>
    </source>
</reference>
<name>A0ACB8ZRQ5_CICIN</name>
<dbReference type="Proteomes" id="UP001055811">
    <property type="component" value="Linkage Group LG08"/>
</dbReference>
<sequence length="66" mass="7547">MVFANKRTVLDVIVVGDYVLAFYGFIYDINKEIGLQSEQDKTKALSGEDVVYWCSISPNIHALERY</sequence>
<gene>
    <name evidence="1" type="ORF">L2E82_44944</name>
</gene>
<evidence type="ECO:0000313" key="2">
    <source>
        <dbReference type="Proteomes" id="UP001055811"/>
    </source>
</evidence>
<reference evidence="2" key="1">
    <citation type="journal article" date="2022" name="Mol. Ecol. Resour.">
        <title>The genomes of chicory, endive, great burdock and yacon provide insights into Asteraceae palaeo-polyploidization history and plant inulin production.</title>
        <authorList>
            <person name="Fan W."/>
            <person name="Wang S."/>
            <person name="Wang H."/>
            <person name="Wang A."/>
            <person name="Jiang F."/>
            <person name="Liu H."/>
            <person name="Zhao H."/>
            <person name="Xu D."/>
            <person name="Zhang Y."/>
        </authorList>
    </citation>
    <scope>NUCLEOTIDE SEQUENCE [LARGE SCALE GENOMIC DNA]</scope>
    <source>
        <strain evidence="2">cv. Punajuju</strain>
    </source>
</reference>
<accession>A0ACB8ZRQ5</accession>
<keyword evidence="2" id="KW-1185">Reference proteome</keyword>
<proteinExistence type="predicted"/>
<protein>
    <submittedName>
        <fullName evidence="1">Uncharacterized protein</fullName>
    </submittedName>
</protein>